<protein>
    <submittedName>
        <fullName evidence="1">Uncharacterized protein</fullName>
    </submittedName>
</protein>
<dbReference type="PATRIC" id="fig|1365253.3.peg.2341"/>
<accession>A0A162AC66</accession>
<name>A0A162AC66_9GAMM</name>
<dbReference type="AlphaFoldDB" id="A0A162AC66"/>
<evidence type="ECO:0000313" key="1">
    <source>
        <dbReference type="EMBL" id="KZN47403.1"/>
    </source>
</evidence>
<sequence>MTVGHQIRLNKDALACHKLRRSALPISCIWFDHASACEAHINQLTVTFEQNPNYKYLYLGALSELCIEATIARRQEVTKYWLPYLYQ</sequence>
<gene>
    <name evidence="1" type="ORF">N482_09595</name>
</gene>
<dbReference type="Proteomes" id="UP000076587">
    <property type="component" value="Unassembled WGS sequence"/>
</dbReference>
<reference evidence="1 2" key="1">
    <citation type="submission" date="2013-07" db="EMBL/GenBank/DDBJ databases">
        <title>Comparative Genomic and Metabolomic Analysis of Twelve Strains of Pseudoalteromonas luteoviolacea.</title>
        <authorList>
            <person name="Vynne N.G."/>
            <person name="Mansson M."/>
            <person name="Gram L."/>
        </authorList>
    </citation>
    <scope>NUCLEOTIDE SEQUENCE [LARGE SCALE GENOMIC DNA]</scope>
    <source>
        <strain evidence="1 2">NCIMB 1942</strain>
    </source>
</reference>
<proteinExistence type="predicted"/>
<organism evidence="1 2">
    <name type="scientific">Pseudoalteromonas luteoviolacea NCIMB 1942</name>
    <dbReference type="NCBI Taxonomy" id="1365253"/>
    <lineage>
        <taxon>Bacteria</taxon>
        <taxon>Pseudomonadati</taxon>
        <taxon>Pseudomonadota</taxon>
        <taxon>Gammaproteobacteria</taxon>
        <taxon>Alteromonadales</taxon>
        <taxon>Pseudoalteromonadaceae</taxon>
        <taxon>Pseudoalteromonas</taxon>
    </lineage>
</organism>
<comment type="caution">
    <text evidence="1">The sequence shown here is derived from an EMBL/GenBank/DDBJ whole genome shotgun (WGS) entry which is preliminary data.</text>
</comment>
<evidence type="ECO:0000313" key="2">
    <source>
        <dbReference type="Proteomes" id="UP000076587"/>
    </source>
</evidence>
<dbReference type="EMBL" id="AUXT01000154">
    <property type="protein sequence ID" value="KZN47403.1"/>
    <property type="molecule type" value="Genomic_DNA"/>
</dbReference>